<dbReference type="PROSITE" id="PS50190">
    <property type="entry name" value="SEC7"/>
    <property type="match status" value="1"/>
</dbReference>
<dbReference type="GeneID" id="25261138"/>
<dbReference type="CDD" id="cd00171">
    <property type="entry name" value="Sec7"/>
    <property type="match status" value="1"/>
</dbReference>
<name>A0A098VM11_9MICR</name>
<dbReference type="VEuPathDB" id="MicrosporidiaDB:DI09_98p20"/>
<dbReference type="GO" id="GO:0032012">
    <property type="term" value="P:regulation of ARF protein signal transduction"/>
    <property type="evidence" value="ECO:0007669"/>
    <property type="project" value="InterPro"/>
</dbReference>
<keyword evidence="3" id="KW-1185">Reference proteome</keyword>
<comment type="caution">
    <text evidence="2">The sequence shown here is derived from an EMBL/GenBank/DDBJ whole genome shotgun (WGS) entry which is preliminary data.</text>
</comment>
<dbReference type="GO" id="GO:0016192">
    <property type="term" value="P:vesicle-mediated transport"/>
    <property type="evidence" value="ECO:0007669"/>
    <property type="project" value="UniProtKB-ARBA"/>
</dbReference>
<evidence type="ECO:0000313" key="3">
    <source>
        <dbReference type="Proteomes" id="UP000029725"/>
    </source>
</evidence>
<dbReference type="InterPro" id="IPR023394">
    <property type="entry name" value="Sec7_C_sf"/>
</dbReference>
<dbReference type="SMART" id="SM00222">
    <property type="entry name" value="Sec7"/>
    <property type="match status" value="1"/>
</dbReference>
<dbReference type="GO" id="GO:0005085">
    <property type="term" value="F:guanyl-nucleotide exchange factor activity"/>
    <property type="evidence" value="ECO:0007669"/>
    <property type="project" value="InterPro"/>
</dbReference>
<gene>
    <name evidence="2" type="ORF">DI09_98p20</name>
</gene>
<protein>
    <submittedName>
        <fullName evidence="2">Sec7 domain-containing protein</fullName>
    </submittedName>
</protein>
<dbReference type="EMBL" id="JMKJ01000610">
    <property type="protein sequence ID" value="KGG49970.1"/>
    <property type="molecule type" value="Genomic_DNA"/>
</dbReference>
<dbReference type="OrthoDB" id="2194340at2759"/>
<dbReference type="GO" id="GO:0012505">
    <property type="term" value="C:endomembrane system"/>
    <property type="evidence" value="ECO:0007669"/>
    <property type="project" value="UniProtKB-ARBA"/>
</dbReference>
<feature type="domain" description="SEC7" evidence="1">
    <location>
        <begin position="455"/>
        <end position="627"/>
    </location>
</feature>
<dbReference type="Pfam" id="PF01369">
    <property type="entry name" value="Sec7"/>
    <property type="match status" value="1"/>
</dbReference>
<evidence type="ECO:0000313" key="2">
    <source>
        <dbReference type="EMBL" id="KGG49970.1"/>
    </source>
</evidence>
<dbReference type="AlphaFoldDB" id="A0A098VM11"/>
<organism evidence="2 3">
    <name type="scientific">Mitosporidium daphniae</name>
    <dbReference type="NCBI Taxonomy" id="1485682"/>
    <lineage>
        <taxon>Eukaryota</taxon>
        <taxon>Fungi</taxon>
        <taxon>Fungi incertae sedis</taxon>
        <taxon>Microsporidia</taxon>
        <taxon>Mitosporidium</taxon>
    </lineage>
</organism>
<dbReference type="Proteomes" id="UP000029725">
    <property type="component" value="Unassembled WGS sequence"/>
</dbReference>
<dbReference type="SUPFAM" id="SSF48425">
    <property type="entry name" value="Sec7 domain"/>
    <property type="match status" value="1"/>
</dbReference>
<dbReference type="Gene3D" id="1.10.220.20">
    <property type="match status" value="1"/>
</dbReference>
<dbReference type="HOGENOM" id="CLU_272154_0_0_1"/>
<dbReference type="GO" id="GO:0005737">
    <property type="term" value="C:cytoplasm"/>
    <property type="evidence" value="ECO:0007669"/>
    <property type="project" value="UniProtKB-ARBA"/>
</dbReference>
<dbReference type="PANTHER" id="PTHR10663">
    <property type="entry name" value="GUANYL-NUCLEOTIDE EXCHANGE FACTOR"/>
    <property type="match status" value="1"/>
</dbReference>
<dbReference type="Gene3D" id="1.10.1000.11">
    <property type="entry name" value="Arf Nucleotide-binding Site Opener,domain 2"/>
    <property type="match status" value="1"/>
</dbReference>
<evidence type="ECO:0000259" key="1">
    <source>
        <dbReference type="PROSITE" id="PS50190"/>
    </source>
</evidence>
<sequence length="1188" mass="134597">MVKSSDLIESKPLLKLALNSISTVDQKLLQSDLKVKMRDLVLPFLEALTLKEVSASLTRLSLTSLERFINAGIFCSSSKLGDEYMLEDLNSCFLYVIQSIVRCKFESSDSATDESVLLRILSILNGVMDNPISDHLSDSAVCELLETMFSICLQTRLSEPLRSQAEGHLHSVIRKVFKRICQTKKLNTNVEPLSDFHASNNTYKIANVFCNESGSTDSISDDNGESVKSHENFVDSPVNKVHMEPSFILQDEYEVRFNYKENVSYGMAAGFEILKFVSDLIQPYDRQISDKIRLFGLRLLLSIMDELDNYEFSVPFDEIFSLIENITCKYLFQLLHVENASLLNFSLKLLLKIFETFQHPILAHLEMFICIVIDILANKDFRSLHSERTDLYFESLFEILRPVEGQANYKFDNSRMYALEAILYLVRYFSQRENLASTSPCASPYFPQVNISPGFLRKQRERKWTLCQASDRFNISTSDGISFLQTPEEICVFLRGSPGLSKKSIGEYLSKPSNIAILKSFVGSFNFRGLSIDEALRRLLETFRLPGESAQIERIMETFSDHYFNSNCSDGSELKSAGSAFVLSYSITMLNTDQHNPSVKHRMSCEDFIKNNRGNNNGDDFSPSFLEKELLMPDEQEGELKFNYRWNELLKSSFAKRGQYGKFLVHTFDYDFDIVNLFSESLISCMGSVLEINVHHSYQLKTFSQAISVLEALCHWGSHHDAACVPKLFEKAILLLLIYDSSLQSFVTEALKSPLLPLSLVEDRMVPIQNQIKLHTSGPLSSLDTRRIFIVVKFLLTLWTNYTTLVPTKLMLFFLGQLYICRRLPPSFMLIDDFCLGRHLIYFSKKFLDRKAQSIQPSSLFSSWGLSTISSYLALSAQVISPLASPASTPSTVFQDSLLMEGMSSIQNNIVDLAMIKKKLPDLYPGAATSFIEESFGSYVDFASFFAKLSPSSINDESFLSFVREVVSFISLLLCGEQHFNMDVTSFTKNDTRGPVFCLFAIDPMRHSKLDQDDLIVITCAIHIVKPQHQRGQSYPFIVPLFLLRTDHHRDAESPDGSNDGNATCFAYLPGIKCCVCWAKDRAVWLDFLPRFASVRVRGGSVVFGLSKAMQLRAIFQQKFGAIWSRLLHTGEGAVPCALGLAYLPTYHKHHQRGLFPAPCQRQCAGGWPVLQFLFFLPDKAAVFLSSF</sequence>
<dbReference type="RefSeq" id="XP_013236406.1">
    <property type="nucleotide sequence ID" value="XM_013380952.1"/>
</dbReference>
<dbReference type="InterPro" id="IPR035999">
    <property type="entry name" value="Sec7_dom_sf"/>
</dbReference>
<dbReference type="InterPro" id="IPR000904">
    <property type="entry name" value="Sec7_dom"/>
</dbReference>
<reference evidence="2 3" key="1">
    <citation type="submission" date="2014-04" db="EMBL/GenBank/DDBJ databases">
        <title>A new species of microsporidia sheds light on the evolution of extreme parasitism.</title>
        <authorList>
            <person name="Haag K.L."/>
            <person name="James T.Y."/>
            <person name="Larsson R."/>
            <person name="Schaer T.M."/>
            <person name="Refardt D."/>
            <person name="Pombert J.-F."/>
            <person name="Ebert D."/>
        </authorList>
    </citation>
    <scope>NUCLEOTIDE SEQUENCE [LARGE SCALE GENOMIC DNA]</scope>
    <source>
        <strain evidence="2 3">UGP3</strain>
        <tissue evidence="2">Spores</tissue>
    </source>
</reference>
<proteinExistence type="predicted"/>
<accession>A0A098VM11</accession>
<dbReference type="PANTHER" id="PTHR10663:SF388">
    <property type="entry name" value="GOLGI-SPECIFIC BREFELDIN A-RESISTANCE GUANINE NUCLEOTIDE EXCHANGE FACTOR 1"/>
    <property type="match status" value="1"/>
</dbReference>